<sequence>MVMFSEVYAKMWGLVKEPISEMYSTLMDYIERGSKVPTDLPPAVPTDDGAALEKIVNNFFGKMFPLVYHQAIHHLDSKDFSDDYKKCLRDNMDSIQPFDVHPRSMGKAIAKSFESMKVVLEALSLGIEVLSTTDELMSSRHENTETCREALLKLYYCPKCLGLPSSVKPCNGYCLNVMRGCLTQQRTTELDLPWSNFLMETQSLVREIRQGLLPNIDFVLNGLSVKISDAIMYATLEGPTIEKKVHFNFKY</sequence>
<dbReference type="EnsemblMetazoa" id="XM_024229188.1">
    <property type="protein sequence ID" value="XP_024084956.1"/>
    <property type="gene ID" value="LOC106664281"/>
</dbReference>
<keyword evidence="4 12" id="KW-0336">GPI-anchor</keyword>
<evidence type="ECO:0000256" key="12">
    <source>
        <dbReference type="RuleBase" id="RU003519"/>
    </source>
</evidence>
<dbReference type="GeneID" id="106664281"/>
<dbReference type="RefSeq" id="XP_024084956.1">
    <property type="nucleotide sequence ID" value="XM_024229188.1"/>
</dbReference>
<evidence type="ECO:0000313" key="14">
    <source>
        <dbReference type="Proteomes" id="UP000494040"/>
    </source>
</evidence>
<evidence type="ECO:0000256" key="10">
    <source>
        <dbReference type="ARBA" id="ARBA00023288"/>
    </source>
</evidence>
<comment type="function">
    <text evidence="12">Cell surface proteoglycan.</text>
</comment>
<dbReference type="GO" id="GO:0016477">
    <property type="term" value="P:cell migration"/>
    <property type="evidence" value="ECO:0007669"/>
    <property type="project" value="TreeGrafter"/>
</dbReference>
<proteinExistence type="inferred from homology"/>
<evidence type="ECO:0000256" key="4">
    <source>
        <dbReference type="ARBA" id="ARBA00022622"/>
    </source>
</evidence>
<dbReference type="Pfam" id="PF01153">
    <property type="entry name" value="Glypican"/>
    <property type="match status" value="1"/>
</dbReference>
<dbReference type="GO" id="GO:1905475">
    <property type="term" value="P:regulation of protein localization to membrane"/>
    <property type="evidence" value="ECO:0007669"/>
    <property type="project" value="TreeGrafter"/>
</dbReference>
<keyword evidence="7 12" id="KW-0472">Membrane</keyword>
<dbReference type="GO" id="GO:0090263">
    <property type="term" value="P:positive regulation of canonical Wnt signaling pathway"/>
    <property type="evidence" value="ECO:0007669"/>
    <property type="project" value="TreeGrafter"/>
</dbReference>
<keyword evidence="5" id="KW-0732">Signal</keyword>
<organism evidence="13 14">
    <name type="scientific">Cimex lectularius</name>
    <name type="common">Bed bug</name>
    <name type="synonym">Acanthia lectularia</name>
    <dbReference type="NCBI Taxonomy" id="79782"/>
    <lineage>
        <taxon>Eukaryota</taxon>
        <taxon>Metazoa</taxon>
        <taxon>Ecdysozoa</taxon>
        <taxon>Arthropoda</taxon>
        <taxon>Hexapoda</taxon>
        <taxon>Insecta</taxon>
        <taxon>Pterygota</taxon>
        <taxon>Neoptera</taxon>
        <taxon>Paraneoptera</taxon>
        <taxon>Hemiptera</taxon>
        <taxon>Heteroptera</taxon>
        <taxon>Panheteroptera</taxon>
        <taxon>Cimicomorpha</taxon>
        <taxon>Cimicidae</taxon>
        <taxon>Cimex</taxon>
    </lineage>
</organism>
<dbReference type="OMA" id="FIERIHI"/>
<evidence type="ECO:0000256" key="1">
    <source>
        <dbReference type="ARBA" id="ARBA00004609"/>
    </source>
</evidence>
<keyword evidence="6 12" id="KW-0654">Proteoglycan</keyword>
<evidence type="ECO:0000256" key="3">
    <source>
        <dbReference type="ARBA" id="ARBA00022475"/>
    </source>
</evidence>
<dbReference type="OrthoDB" id="6380619at2759"/>
<evidence type="ECO:0000256" key="9">
    <source>
        <dbReference type="ARBA" id="ARBA00023207"/>
    </source>
</evidence>
<keyword evidence="14" id="KW-1185">Reference proteome</keyword>
<dbReference type="InterPro" id="IPR001863">
    <property type="entry name" value="Glypican"/>
</dbReference>
<evidence type="ECO:0000256" key="2">
    <source>
        <dbReference type="ARBA" id="ARBA00010260"/>
    </source>
</evidence>
<dbReference type="GO" id="GO:0005886">
    <property type="term" value="C:plasma membrane"/>
    <property type="evidence" value="ECO:0007669"/>
    <property type="project" value="UniProtKB-SubCell"/>
</dbReference>
<keyword evidence="9 12" id="KW-0357">Heparan sulfate</keyword>
<reference evidence="13" key="1">
    <citation type="submission" date="2022-01" db="UniProtKB">
        <authorList>
            <consortium name="EnsemblMetazoa"/>
        </authorList>
    </citation>
    <scope>IDENTIFICATION</scope>
</reference>
<evidence type="ECO:0000256" key="7">
    <source>
        <dbReference type="ARBA" id="ARBA00023136"/>
    </source>
</evidence>
<dbReference type="GO" id="GO:0005576">
    <property type="term" value="C:extracellular region"/>
    <property type="evidence" value="ECO:0007669"/>
    <property type="project" value="TreeGrafter"/>
</dbReference>
<dbReference type="PANTHER" id="PTHR10822">
    <property type="entry name" value="GLYPICAN"/>
    <property type="match status" value="1"/>
</dbReference>
<evidence type="ECO:0000256" key="5">
    <source>
        <dbReference type="ARBA" id="ARBA00022729"/>
    </source>
</evidence>
<keyword evidence="10 12" id="KW-0449">Lipoprotein</keyword>
<comment type="similarity">
    <text evidence="2 11">Belongs to the glypican family.</text>
</comment>
<dbReference type="KEGG" id="clec:106664281"/>
<evidence type="ECO:0008006" key="15">
    <source>
        <dbReference type="Google" id="ProtNLM"/>
    </source>
</evidence>
<dbReference type="PANTHER" id="PTHR10822:SF29">
    <property type="entry name" value="DIVISION ABNORMALLY DELAYED PROTEIN"/>
    <property type="match status" value="1"/>
</dbReference>
<keyword evidence="3" id="KW-1003">Cell membrane</keyword>
<dbReference type="AlphaFoldDB" id="A0A8I6SNL6"/>
<comment type="subcellular location">
    <subcellularLocation>
        <location evidence="1 12">Cell membrane</location>
        <topology evidence="1 12">Lipid-anchor</topology>
        <topology evidence="1 12">GPI-anchor</topology>
    </subcellularLocation>
</comment>
<evidence type="ECO:0000256" key="11">
    <source>
        <dbReference type="RuleBase" id="RU003518"/>
    </source>
</evidence>
<keyword evidence="8" id="KW-0325">Glycoprotein</keyword>
<name>A0A8I6SNL6_CIMLE</name>
<evidence type="ECO:0000256" key="6">
    <source>
        <dbReference type="ARBA" id="ARBA00022974"/>
    </source>
</evidence>
<evidence type="ECO:0000313" key="13">
    <source>
        <dbReference type="EnsemblMetazoa" id="XP_024084956.1"/>
    </source>
</evidence>
<dbReference type="Proteomes" id="UP000494040">
    <property type="component" value="Unassembled WGS sequence"/>
</dbReference>
<accession>A0A8I6SNL6</accession>
<protein>
    <recommendedName>
        <fullName evidence="15">Glypican-5</fullName>
    </recommendedName>
</protein>
<dbReference type="GO" id="GO:0009986">
    <property type="term" value="C:cell surface"/>
    <property type="evidence" value="ECO:0007669"/>
    <property type="project" value="TreeGrafter"/>
</dbReference>
<dbReference type="GO" id="GO:0098552">
    <property type="term" value="C:side of membrane"/>
    <property type="evidence" value="ECO:0007669"/>
    <property type="project" value="UniProtKB-KW"/>
</dbReference>
<evidence type="ECO:0000256" key="8">
    <source>
        <dbReference type="ARBA" id="ARBA00023180"/>
    </source>
</evidence>